<protein>
    <submittedName>
        <fullName evidence="2">Glyoxalase</fullName>
    </submittedName>
</protein>
<dbReference type="PANTHER" id="PTHR33993:SF14">
    <property type="entry name" value="GB|AAF24581.1"/>
    <property type="match status" value="1"/>
</dbReference>
<dbReference type="SUPFAM" id="SSF54593">
    <property type="entry name" value="Glyoxalase/Bleomycin resistance protein/Dihydroxybiphenyl dioxygenase"/>
    <property type="match status" value="1"/>
</dbReference>
<sequence length="129" mass="13582">MKKPAVGSVGWMDLTVKDAVAVRDFYKDVVGWTATGVDMGGYEDFVMMPPSGGETPAGGICHARGPNADMPSGWMVYITVADLEQSLERVTAMGGKVRGGIRGSEKAGRFCVIEDPSGTLCALYQSGSD</sequence>
<feature type="domain" description="VOC" evidence="1">
    <location>
        <begin position="8"/>
        <end position="126"/>
    </location>
</feature>
<dbReference type="RefSeq" id="WP_095960844.1">
    <property type="nucleotide sequence ID" value="NZ_CP022203.1"/>
</dbReference>
<gene>
    <name evidence="2" type="ORF">MYMAC_006398</name>
</gene>
<dbReference type="PROSITE" id="PS51819">
    <property type="entry name" value="VOC"/>
    <property type="match status" value="1"/>
</dbReference>
<evidence type="ECO:0000313" key="3">
    <source>
        <dbReference type="Proteomes" id="UP000217343"/>
    </source>
</evidence>
<dbReference type="Pfam" id="PF00903">
    <property type="entry name" value="Glyoxalase"/>
    <property type="match status" value="1"/>
</dbReference>
<dbReference type="InterPro" id="IPR052164">
    <property type="entry name" value="Anthracycline_SecMetBiosynth"/>
</dbReference>
<name>A0A250K4W9_9BACT</name>
<dbReference type="InterPro" id="IPR004360">
    <property type="entry name" value="Glyas_Fos-R_dOase_dom"/>
</dbReference>
<organism evidence="2 3">
    <name type="scientific">Corallococcus macrosporus DSM 14697</name>
    <dbReference type="NCBI Taxonomy" id="1189310"/>
    <lineage>
        <taxon>Bacteria</taxon>
        <taxon>Pseudomonadati</taxon>
        <taxon>Myxococcota</taxon>
        <taxon>Myxococcia</taxon>
        <taxon>Myxococcales</taxon>
        <taxon>Cystobacterineae</taxon>
        <taxon>Myxococcaceae</taxon>
        <taxon>Corallococcus</taxon>
    </lineage>
</organism>
<dbReference type="AlphaFoldDB" id="A0A250K4W9"/>
<accession>A0A250K4W9</accession>
<dbReference type="Gene3D" id="3.10.180.10">
    <property type="entry name" value="2,3-Dihydroxybiphenyl 1,2-Dioxygenase, domain 1"/>
    <property type="match status" value="1"/>
</dbReference>
<proteinExistence type="predicted"/>
<reference evidence="2 3" key="1">
    <citation type="submission" date="2017-06" db="EMBL/GenBank/DDBJ databases">
        <title>Sequencing and comparative analysis of myxobacterial genomes.</title>
        <authorList>
            <person name="Rupp O."/>
            <person name="Goesmann A."/>
            <person name="Sogaard-Andersen L."/>
        </authorList>
    </citation>
    <scope>NUCLEOTIDE SEQUENCE [LARGE SCALE GENOMIC DNA]</scope>
    <source>
        <strain evidence="2 3">DSM 14697</strain>
    </source>
</reference>
<dbReference type="InterPro" id="IPR037523">
    <property type="entry name" value="VOC_core"/>
</dbReference>
<dbReference type="KEGG" id="mmas:MYMAC_006398"/>
<dbReference type="Proteomes" id="UP000217343">
    <property type="component" value="Chromosome"/>
</dbReference>
<evidence type="ECO:0000259" key="1">
    <source>
        <dbReference type="PROSITE" id="PS51819"/>
    </source>
</evidence>
<dbReference type="EMBL" id="CP022203">
    <property type="protein sequence ID" value="ATB50742.1"/>
    <property type="molecule type" value="Genomic_DNA"/>
</dbReference>
<dbReference type="OrthoDB" id="9792323at2"/>
<dbReference type="CDD" id="cd07247">
    <property type="entry name" value="SgaA_N_like"/>
    <property type="match status" value="1"/>
</dbReference>
<dbReference type="InterPro" id="IPR029068">
    <property type="entry name" value="Glyas_Bleomycin-R_OHBP_Dase"/>
</dbReference>
<dbReference type="PANTHER" id="PTHR33993">
    <property type="entry name" value="GLYOXALASE-RELATED"/>
    <property type="match status" value="1"/>
</dbReference>
<evidence type="ECO:0000313" key="2">
    <source>
        <dbReference type="EMBL" id="ATB50742.1"/>
    </source>
</evidence>
<keyword evidence="3" id="KW-1185">Reference proteome</keyword>